<evidence type="ECO:0000313" key="1">
    <source>
        <dbReference type="EMBL" id="SDN01222.1"/>
    </source>
</evidence>
<evidence type="ECO:0000313" key="2">
    <source>
        <dbReference type="Proteomes" id="UP000199451"/>
    </source>
</evidence>
<keyword evidence="2" id="KW-1185">Reference proteome</keyword>
<dbReference type="PANTHER" id="PTHR34351">
    <property type="entry name" value="SLR1927 PROTEIN-RELATED"/>
    <property type="match status" value="1"/>
</dbReference>
<sequence length="334" mass="35353">MRLTRRGGALVVVCVAGFAVAGVFGARSLNAVVLPGIVGLVAGALQLRRLDAPSVSRELPNDDFVGETHEVTLRFRDVDRPFVGTVTDTVGAGLSASGGPTTVAVGDEPVSYDVTYDERGEQRFGPARVVARDVLGLFETDLVCPGTDSLLVYPRVHPLSGWTRRELFSLSQTDRTDERSEFDSLREYVRGDALRDIHWKSSAKRDDLIVQQFAADYDVTSVTVSGGADPDAADELAEAAASIATVLHDAEIPVTLSLPNGRVDADVDLSGRTQLLEHCALVVDGAVPDPDADIVVEARSGGVEVRIGEGSQSFASLAGGRRIVDDAATREAAA</sequence>
<dbReference type="RefSeq" id="WP_089698929.1">
    <property type="nucleotide sequence ID" value="NZ_FNHL01000004.1"/>
</dbReference>
<accession>A0A1G9XWI0</accession>
<reference evidence="2" key="1">
    <citation type="submission" date="2016-10" db="EMBL/GenBank/DDBJ databases">
        <authorList>
            <person name="Varghese N."/>
            <person name="Submissions S."/>
        </authorList>
    </citation>
    <scope>NUCLEOTIDE SEQUENCE [LARGE SCALE GENOMIC DNA]</scope>
    <source>
        <strain evidence="2">CGMCC 1.10119</strain>
    </source>
</reference>
<dbReference type="STRING" id="660521.SAMN04487949_3160"/>
<dbReference type="AlphaFoldDB" id="A0A1G9XWI0"/>
<dbReference type="Proteomes" id="UP000199451">
    <property type="component" value="Unassembled WGS sequence"/>
</dbReference>
<dbReference type="PANTHER" id="PTHR34351:SF1">
    <property type="entry name" value="SLR1927 PROTEIN"/>
    <property type="match status" value="1"/>
</dbReference>
<organism evidence="1 2">
    <name type="scientific">Halogranum gelatinilyticum</name>
    <dbReference type="NCBI Taxonomy" id="660521"/>
    <lineage>
        <taxon>Archaea</taxon>
        <taxon>Methanobacteriati</taxon>
        <taxon>Methanobacteriota</taxon>
        <taxon>Stenosarchaea group</taxon>
        <taxon>Halobacteria</taxon>
        <taxon>Halobacteriales</taxon>
        <taxon>Haloferacaceae</taxon>
    </lineage>
</organism>
<name>A0A1G9XWI0_9EURY</name>
<protein>
    <submittedName>
        <fullName evidence="1">Uncharacterized conserved protein, DUF58 family, contains vWF domain</fullName>
    </submittedName>
</protein>
<dbReference type="OrthoDB" id="313155at2157"/>
<dbReference type="EMBL" id="FNHL01000004">
    <property type="protein sequence ID" value="SDN01222.1"/>
    <property type="molecule type" value="Genomic_DNA"/>
</dbReference>
<proteinExistence type="predicted"/>
<gene>
    <name evidence="1" type="ORF">SAMN04487949_3160</name>
</gene>